<dbReference type="PANTHER" id="PTHR11203">
    <property type="entry name" value="CLEAVAGE AND POLYADENYLATION SPECIFICITY FACTOR FAMILY MEMBER"/>
    <property type="match status" value="1"/>
</dbReference>
<dbReference type="PANTHER" id="PTHR11203:SF37">
    <property type="entry name" value="INTEGRATOR COMPLEX SUBUNIT 11"/>
    <property type="match status" value="1"/>
</dbReference>
<evidence type="ECO:0000313" key="6">
    <source>
        <dbReference type="Proteomes" id="UP000621390"/>
    </source>
</evidence>
<dbReference type="Gene3D" id="3.40.50.10890">
    <property type="match status" value="1"/>
</dbReference>
<evidence type="ECO:0000259" key="2">
    <source>
        <dbReference type="SMART" id="SM00849"/>
    </source>
</evidence>
<dbReference type="Gene3D" id="3.60.15.10">
    <property type="entry name" value="Ribonuclease Z/Hydroxyacylglutathione hydrolase-like"/>
    <property type="match status" value="1"/>
</dbReference>
<dbReference type="InterPro" id="IPR001279">
    <property type="entry name" value="Metallo-B-lactamas"/>
</dbReference>
<dbReference type="GO" id="GO:0016787">
    <property type="term" value="F:hydrolase activity"/>
    <property type="evidence" value="ECO:0007669"/>
    <property type="project" value="UniProtKB-KW"/>
</dbReference>
<dbReference type="Pfam" id="PF10996">
    <property type="entry name" value="Beta-Casp"/>
    <property type="match status" value="1"/>
</dbReference>
<keyword evidence="1 5" id="KW-0378">Hydrolase</keyword>
<comment type="caution">
    <text evidence="5">The sequence shown here is derived from an EMBL/GenBank/DDBJ whole genome shotgun (WGS) entry which is preliminary data.</text>
</comment>
<sequence>MRIVFLGGAETVTGSKYLVETDSTRILIDCGLFQGYKWLRRRNWQPLPMGINQVDGVVLTHAHLDHSGFVPVLYKAGFRGPVFAHHATSGLCDILLADSGRIQEEDAKYLGKHKLSRHEKPEPLYDEATAKSAMKLFQGVEFHQQFEIGDIKVTLQPAGHILGASSVIIEAEGKKVGFSGDVGRPQDIMMYPPEPLPDLDLLLLESTYGDRLHKETEDAEEQLAAVVKETSEAGGVLLIPSFSVGRAQLLQYLLVKLMEEGRIPRQTIYLDSPMAINVSGLYQRFHQLHRLSDSDCARTFGTVEYTRSVDESKAIASQSGPHIIIAGSGMATGGRILHHFKRWLGDHRATVLFSGHQAGGTRGAKMLQGVESIKLHGQWLPVKARIRSLEGLSGHADYQEILDWLAQSELKPNTPIQLVHGELDALEAFRDCLMQRTSYDVEVADYQGVYHL</sequence>
<dbReference type="InterPro" id="IPR011108">
    <property type="entry name" value="RMMBL"/>
</dbReference>
<protein>
    <submittedName>
        <fullName evidence="5">MBL fold metallo-hydrolase</fullName>
    </submittedName>
</protein>
<dbReference type="EMBL" id="JAEMOP010000009">
    <property type="protein sequence ID" value="MBJ7317101.1"/>
    <property type="molecule type" value="Genomic_DNA"/>
</dbReference>
<accession>A0A8I1KFM5</accession>
<evidence type="ECO:0000313" key="7">
    <source>
        <dbReference type="Proteomes" id="UP000655994"/>
    </source>
</evidence>
<dbReference type="EMBL" id="JAEMOS010000032">
    <property type="protein sequence ID" value="MBJ7267316.1"/>
    <property type="molecule type" value="Genomic_DNA"/>
</dbReference>
<feature type="domain" description="Beta-Casp" evidence="3">
    <location>
        <begin position="247"/>
        <end position="366"/>
    </location>
</feature>
<dbReference type="SMART" id="SM01027">
    <property type="entry name" value="Beta-Casp"/>
    <property type="match status" value="1"/>
</dbReference>
<dbReference type="Proteomes" id="UP000621390">
    <property type="component" value="Unassembled WGS sequence"/>
</dbReference>
<reference evidence="5 7" key="1">
    <citation type="submission" date="2020-09" db="EMBL/GenBank/DDBJ databases">
        <title>Draft Genomes of Bacterial Isolates from North Pond Shallow Sediments.</title>
        <authorList>
            <person name="Kiel Reese B."/>
            <person name="Mullis M."/>
            <person name="Weisend R.E."/>
        </authorList>
    </citation>
    <scope>NUCLEOTIDE SEQUENCE</scope>
    <source>
        <strain evidence="5">KJE-2</strain>
        <strain evidence="4 7">KJE-3</strain>
    </source>
</reference>
<evidence type="ECO:0000313" key="5">
    <source>
        <dbReference type="EMBL" id="MBJ7317101.1"/>
    </source>
</evidence>
<dbReference type="GO" id="GO:0004521">
    <property type="term" value="F:RNA endonuclease activity"/>
    <property type="evidence" value="ECO:0007669"/>
    <property type="project" value="TreeGrafter"/>
</dbReference>
<dbReference type="SUPFAM" id="SSF56281">
    <property type="entry name" value="Metallo-hydrolase/oxidoreductase"/>
    <property type="match status" value="1"/>
</dbReference>
<dbReference type="RefSeq" id="WP_199494710.1">
    <property type="nucleotide sequence ID" value="NZ_JAEMOO010000009.1"/>
</dbReference>
<dbReference type="Pfam" id="PF07521">
    <property type="entry name" value="RMMBL"/>
    <property type="match status" value="1"/>
</dbReference>
<evidence type="ECO:0000259" key="3">
    <source>
        <dbReference type="SMART" id="SM01027"/>
    </source>
</evidence>
<dbReference type="Proteomes" id="UP000655994">
    <property type="component" value="Unassembled WGS sequence"/>
</dbReference>
<dbReference type="SMART" id="SM00849">
    <property type="entry name" value="Lactamase_B"/>
    <property type="match status" value="1"/>
</dbReference>
<name>A0A8I1KFM5_9GAMM</name>
<proteinExistence type="predicted"/>
<dbReference type="AlphaFoldDB" id="A0A8I1KFM5"/>
<gene>
    <name evidence="4" type="ORF">JHC10_10245</name>
    <name evidence="5" type="ORF">JHC11_13970</name>
</gene>
<evidence type="ECO:0000256" key="1">
    <source>
        <dbReference type="ARBA" id="ARBA00022801"/>
    </source>
</evidence>
<keyword evidence="7" id="KW-1185">Reference proteome</keyword>
<dbReference type="Pfam" id="PF00753">
    <property type="entry name" value="Lactamase_B"/>
    <property type="match status" value="1"/>
</dbReference>
<feature type="domain" description="Metallo-beta-lactamase" evidence="2">
    <location>
        <begin position="13"/>
        <end position="242"/>
    </location>
</feature>
<dbReference type="InterPro" id="IPR022712">
    <property type="entry name" value="Beta_Casp"/>
</dbReference>
<dbReference type="CDD" id="cd16295">
    <property type="entry name" value="TTHA0252-CPSF-like_MBL-fold"/>
    <property type="match status" value="1"/>
</dbReference>
<dbReference type="InterPro" id="IPR036866">
    <property type="entry name" value="RibonucZ/Hydroxyglut_hydro"/>
</dbReference>
<evidence type="ECO:0000313" key="4">
    <source>
        <dbReference type="EMBL" id="MBJ7267316.1"/>
    </source>
</evidence>
<dbReference type="InterPro" id="IPR050698">
    <property type="entry name" value="MBL"/>
</dbReference>
<organism evidence="5 6">
    <name type="scientific">Idiomarina abyssalis</name>
    <dbReference type="NCBI Taxonomy" id="86102"/>
    <lineage>
        <taxon>Bacteria</taxon>
        <taxon>Pseudomonadati</taxon>
        <taxon>Pseudomonadota</taxon>
        <taxon>Gammaproteobacteria</taxon>
        <taxon>Alteromonadales</taxon>
        <taxon>Idiomarinaceae</taxon>
        <taxon>Idiomarina</taxon>
    </lineage>
</organism>